<dbReference type="InterPro" id="IPR001173">
    <property type="entry name" value="Glyco_trans_2-like"/>
</dbReference>
<comment type="caution">
    <text evidence="3">The sequence shown here is derived from an EMBL/GenBank/DDBJ whole genome shotgun (WGS) entry which is preliminary data.</text>
</comment>
<feature type="domain" description="Glycosyltransferase 2-like" evidence="2">
    <location>
        <begin position="9"/>
        <end position="105"/>
    </location>
</feature>
<dbReference type="InterPro" id="IPR029044">
    <property type="entry name" value="Nucleotide-diphossugar_trans"/>
</dbReference>
<protein>
    <submittedName>
        <fullName evidence="3">Glycosyl transferase, family 2</fullName>
    </submittedName>
</protein>
<feature type="transmembrane region" description="Helical" evidence="1">
    <location>
        <begin position="232"/>
        <end position="254"/>
    </location>
</feature>
<dbReference type="GO" id="GO:0016740">
    <property type="term" value="F:transferase activity"/>
    <property type="evidence" value="ECO:0007669"/>
    <property type="project" value="UniProtKB-KW"/>
</dbReference>
<organism evidence="3 4">
    <name type="scientific">Candidatus Collierbacteria bacterium GW2011_GWC2_44_18</name>
    <dbReference type="NCBI Taxonomy" id="1618392"/>
    <lineage>
        <taxon>Bacteria</taxon>
        <taxon>Candidatus Collieribacteriota</taxon>
    </lineage>
</organism>
<accession>A0A0G1KMZ0</accession>
<proteinExistence type="predicted"/>
<dbReference type="Proteomes" id="UP000034172">
    <property type="component" value="Unassembled WGS sequence"/>
</dbReference>
<evidence type="ECO:0000313" key="3">
    <source>
        <dbReference type="EMBL" id="KKT49329.1"/>
    </source>
</evidence>
<name>A0A0G1KMZ0_9BACT</name>
<evidence type="ECO:0000313" key="4">
    <source>
        <dbReference type="Proteomes" id="UP000034172"/>
    </source>
</evidence>
<dbReference type="Gene3D" id="3.90.550.10">
    <property type="entry name" value="Spore Coat Polysaccharide Biosynthesis Protein SpsA, Chain A"/>
    <property type="match status" value="1"/>
</dbReference>
<evidence type="ECO:0000259" key="2">
    <source>
        <dbReference type="Pfam" id="PF00535"/>
    </source>
</evidence>
<dbReference type="STRING" id="1618392.UW41_C0008G0014"/>
<dbReference type="PANTHER" id="PTHR43630">
    <property type="entry name" value="POLY-BETA-1,6-N-ACETYL-D-GLUCOSAMINE SYNTHASE"/>
    <property type="match status" value="1"/>
</dbReference>
<dbReference type="SUPFAM" id="SSF53448">
    <property type="entry name" value="Nucleotide-diphospho-sugar transferases"/>
    <property type="match status" value="1"/>
</dbReference>
<dbReference type="PANTHER" id="PTHR43630:SF2">
    <property type="entry name" value="GLYCOSYLTRANSFERASE"/>
    <property type="match status" value="1"/>
</dbReference>
<gene>
    <name evidence="3" type="ORF">UW41_C0008G0014</name>
</gene>
<reference evidence="3 4" key="1">
    <citation type="journal article" date="2015" name="Nature">
        <title>rRNA introns, odd ribosomes, and small enigmatic genomes across a large radiation of phyla.</title>
        <authorList>
            <person name="Brown C.T."/>
            <person name="Hug L.A."/>
            <person name="Thomas B.C."/>
            <person name="Sharon I."/>
            <person name="Castelle C.J."/>
            <person name="Singh A."/>
            <person name="Wilkins M.J."/>
            <person name="Williams K.H."/>
            <person name="Banfield J.F."/>
        </authorList>
    </citation>
    <scope>NUCLEOTIDE SEQUENCE [LARGE SCALE GENOMIC DNA]</scope>
</reference>
<dbReference type="Pfam" id="PF00535">
    <property type="entry name" value="Glycos_transf_2"/>
    <property type="match status" value="1"/>
</dbReference>
<evidence type="ECO:0000256" key="1">
    <source>
        <dbReference type="SAM" id="Phobius"/>
    </source>
</evidence>
<keyword evidence="1" id="KW-1133">Transmembrane helix</keyword>
<keyword evidence="1" id="KW-0812">Transmembrane</keyword>
<keyword evidence="1" id="KW-0472">Membrane</keyword>
<keyword evidence="3" id="KW-0808">Transferase</keyword>
<dbReference type="AlphaFoldDB" id="A0A0G1KMZ0"/>
<dbReference type="EMBL" id="LCIE01000008">
    <property type="protein sequence ID" value="KKT49329.1"/>
    <property type="molecule type" value="Genomic_DNA"/>
</dbReference>
<dbReference type="CDD" id="cd02511">
    <property type="entry name" value="Beta4Glucosyltransferase"/>
    <property type="match status" value="1"/>
</dbReference>
<sequence>MKSKRQTISVTMASYNNEDCITDCLNSVKDWVDEIIVVDGTSTDKTAEIAKKMGAKVLIRENNPVFHIQKNIANKEAKSDWILQLDTDERVTPAMRKEIVGLLEGKYFGYDSWLSPLKSSLNKIVRLFSEPNKLTQPAAAYWLPRKNFFLTRYQKHAGQYPDPVIRLFQKGKAELPAKDVHEQMVVHGVTGWLVSDLDHYATPNFSRYLLRENRYSSLKATQMKTAGVKINFINTLNYLFFKPFSIFFSLYFRYRGFLDGFPGFVFSLYSGLHHAFSYMKLWELYKDEEYATR</sequence>